<comment type="cofactor">
    <cofactor evidence="1">
        <name>Zn(2+)</name>
        <dbReference type="ChEBI" id="CHEBI:29105"/>
    </cofactor>
</comment>
<dbReference type="SUPFAM" id="SSF55486">
    <property type="entry name" value="Metalloproteases ('zincins'), catalytic domain"/>
    <property type="match status" value="1"/>
</dbReference>
<dbReference type="AlphaFoldDB" id="A0A8H3BVD1"/>
<dbReference type="GO" id="GO:0006508">
    <property type="term" value="P:proteolysis"/>
    <property type="evidence" value="ECO:0007669"/>
    <property type="project" value="UniProtKB-KW"/>
</dbReference>
<dbReference type="InterPro" id="IPR029463">
    <property type="entry name" value="Lys_MEP"/>
</dbReference>
<name>A0A8H3BVD1_9AGAM</name>
<gene>
    <name evidence="9" type="ORF">RDB_LOCUS165217</name>
</gene>
<keyword evidence="4" id="KW-0479">Metal-binding</keyword>
<dbReference type="SMART" id="SM01351">
    <property type="entry name" value="Aspzincin_M35"/>
    <property type="match status" value="1"/>
</dbReference>
<dbReference type="InterPro" id="IPR050414">
    <property type="entry name" value="Fungal_M35_metalloproteases"/>
</dbReference>
<dbReference type="Pfam" id="PF14521">
    <property type="entry name" value="Aspzincin_M35"/>
    <property type="match status" value="1"/>
</dbReference>
<keyword evidence="6" id="KW-0862">Zinc</keyword>
<keyword evidence="3" id="KW-0645">Protease</keyword>
<dbReference type="PANTHER" id="PTHR37016">
    <property type="match status" value="1"/>
</dbReference>
<dbReference type="EMBL" id="CAJMWS010000813">
    <property type="protein sequence ID" value="CAE6464853.1"/>
    <property type="molecule type" value="Genomic_DNA"/>
</dbReference>
<evidence type="ECO:0000256" key="7">
    <source>
        <dbReference type="ARBA" id="ARBA00023049"/>
    </source>
</evidence>
<protein>
    <recommendedName>
        <fullName evidence="8">Lysine-specific metallo-endopeptidase domain-containing protein</fullName>
    </recommendedName>
</protein>
<proteinExistence type="inferred from homology"/>
<dbReference type="GO" id="GO:0004222">
    <property type="term" value="F:metalloendopeptidase activity"/>
    <property type="evidence" value="ECO:0007669"/>
    <property type="project" value="InterPro"/>
</dbReference>
<evidence type="ECO:0000256" key="6">
    <source>
        <dbReference type="ARBA" id="ARBA00022833"/>
    </source>
</evidence>
<keyword evidence="5" id="KW-0378">Hydrolase</keyword>
<evidence type="ECO:0000256" key="1">
    <source>
        <dbReference type="ARBA" id="ARBA00001947"/>
    </source>
</evidence>
<evidence type="ECO:0000256" key="5">
    <source>
        <dbReference type="ARBA" id="ARBA00022801"/>
    </source>
</evidence>
<dbReference type="Gene3D" id="2.60.40.2970">
    <property type="match status" value="1"/>
</dbReference>
<sequence>MDLSRPANPLVQQPSAQVQLDAMFTSVILILCSALLTSADRSLSLKIVAPSATVIDVDNFHVATIVSNTGSETLRLLRDPRSPLSTMPTDTFRVVNSKGDRAEFSGIRVRYDPENDARSGRPESVVELNPGESITVEHDFAGAYNLSSTGAGAYIIDAANFFQVIETDNSLTALHAEVDRAEVTIQGTLVSTKKDGISLMKKRASYNRCSVRQQVEVTSAISAAQSYARESHAYLKLNPSGSVRYTRWFGTFGTGRYNKVLTSFSSLITSLDHWVYDCDTCSDPRLYAYVYPDKYGVVYLCGHFWNAPATGVGSKADTIIHEGTHFTKILGTRDYAYGQYECLDLAQSSPINAVYNADNHAFFSVNA</sequence>
<feature type="domain" description="Lysine-specific metallo-endopeptidase" evidence="8">
    <location>
        <begin position="233"/>
        <end position="365"/>
    </location>
</feature>
<accession>A0A8H3BVD1</accession>
<evidence type="ECO:0000256" key="2">
    <source>
        <dbReference type="ARBA" id="ARBA00010279"/>
    </source>
</evidence>
<comment type="caution">
    <text evidence="9">The sequence shown here is derived from an EMBL/GenBank/DDBJ whole genome shotgun (WGS) entry which is preliminary data.</text>
</comment>
<dbReference type="Proteomes" id="UP000663846">
    <property type="component" value="Unassembled WGS sequence"/>
</dbReference>
<comment type="similarity">
    <text evidence="2">Belongs to the peptidase M35 family.</text>
</comment>
<evidence type="ECO:0000259" key="8">
    <source>
        <dbReference type="SMART" id="SM01351"/>
    </source>
</evidence>
<reference evidence="9" key="1">
    <citation type="submission" date="2021-01" db="EMBL/GenBank/DDBJ databases">
        <authorList>
            <person name="Kaushik A."/>
        </authorList>
    </citation>
    <scope>NUCLEOTIDE SEQUENCE</scope>
    <source>
        <strain evidence="9">AG1-1C</strain>
    </source>
</reference>
<evidence type="ECO:0000256" key="3">
    <source>
        <dbReference type="ARBA" id="ARBA00022670"/>
    </source>
</evidence>
<evidence type="ECO:0000313" key="9">
    <source>
        <dbReference type="EMBL" id="CAE6464853.1"/>
    </source>
</evidence>
<dbReference type="InterPro" id="IPR024079">
    <property type="entry name" value="MetalloPept_cat_dom_sf"/>
</dbReference>
<evidence type="ECO:0000256" key="4">
    <source>
        <dbReference type="ARBA" id="ARBA00022723"/>
    </source>
</evidence>
<dbReference type="GO" id="GO:0046872">
    <property type="term" value="F:metal ion binding"/>
    <property type="evidence" value="ECO:0007669"/>
    <property type="project" value="UniProtKB-KW"/>
</dbReference>
<evidence type="ECO:0000313" key="10">
    <source>
        <dbReference type="Proteomes" id="UP000663846"/>
    </source>
</evidence>
<dbReference type="PANTHER" id="PTHR37016:SF3">
    <property type="entry name" value="NEUTRAL PROTEASE 2-RELATED"/>
    <property type="match status" value="1"/>
</dbReference>
<organism evidence="9 10">
    <name type="scientific">Rhizoctonia solani</name>
    <dbReference type="NCBI Taxonomy" id="456999"/>
    <lineage>
        <taxon>Eukaryota</taxon>
        <taxon>Fungi</taxon>
        <taxon>Dikarya</taxon>
        <taxon>Basidiomycota</taxon>
        <taxon>Agaricomycotina</taxon>
        <taxon>Agaricomycetes</taxon>
        <taxon>Cantharellales</taxon>
        <taxon>Ceratobasidiaceae</taxon>
        <taxon>Rhizoctonia</taxon>
    </lineage>
</organism>
<dbReference type="Gene3D" id="3.40.390.10">
    <property type="entry name" value="Collagenase (Catalytic Domain)"/>
    <property type="match status" value="1"/>
</dbReference>
<keyword evidence="7" id="KW-0482">Metalloprotease</keyword>